<reference evidence="3" key="1">
    <citation type="submission" date="2024-02" db="UniProtKB">
        <authorList>
            <consortium name="WormBaseParasite"/>
        </authorList>
    </citation>
    <scope>IDENTIFICATION</scope>
</reference>
<evidence type="ECO:0000313" key="3">
    <source>
        <dbReference type="WBParaSite" id="MBELARI_LOCUS4873"/>
    </source>
</evidence>
<sequence length="314" mass="35156">MESFVIVRGNQRVVEVTAEIDGIISKKTLRAAFQLEEDVPIGLCREDDFFELQDGWNGAEYELRWEEERRSRPATPADQGATNPKRQKLDPAPEQLPVDGDLAASIGQYALFYNVKSDDYKRCAIPLSTKLAATFQHGENKKIKIDDEIVIRSWSDEKFNVKTRVVRIIEELDVIILKSDEKDLCNQSLRLSPVPPQKGMEYLMMGYSILHNKTSHLSLSTGIIASDVKRRFRYTGSSGSFKGDSGGGCWNKKGQLIGMQVEVEKVGHTKDDKGRPASPACGGRCCIVSVDDVLVAIRDLLPPADSDDEYEWNE</sequence>
<proteinExistence type="predicted"/>
<evidence type="ECO:0000256" key="1">
    <source>
        <dbReference type="SAM" id="MobiDB-lite"/>
    </source>
</evidence>
<dbReference type="AlphaFoldDB" id="A0AAF3FD34"/>
<organism evidence="2 3">
    <name type="scientific">Mesorhabditis belari</name>
    <dbReference type="NCBI Taxonomy" id="2138241"/>
    <lineage>
        <taxon>Eukaryota</taxon>
        <taxon>Metazoa</taxon>
        <taxon>Ecdysozoa</taxon>
        <taxon>Nematoda</taxon>
        <taxon>Chromadorea</taxon>
        <taxon>Rhabditida</taxon>
        <taxon>Rhabditina</taxon>
        <taxon>Rhabditomorpha</taxon>
        <taxon>Rhabditoidea</taxon>
        <taxon>Rhabditidae</taxon>
        <taxon>Mesorhabditinae</taxon>
        <taxon>Mesorhabditis</taxon>
    </lineage>
</organism>
<accession>A0AAF3FD34</accession>
<protein>
    <submittedName>
        <fullName evidence="3">Uncharacterized protein</fullName>
    </submittedName>
</protein>
<dbReference type="InterPro" id="IPR043504">
    <property type="entry name" value="Peptidase_S1_PA_chymotrypsin"/>
</dbReference>
<evidence type="ECO:0000313" key="2">
    <source>
        <dbReference type="Proteomes" id="UP000887575"/>
    </source>
</evidence>
<feature type="region of interest" description="Disordered" evidence="1">
    <location>
        <begin position="67"/>
        <end position="94"/>
    </location>
</feature>
<dbReference type="InterPro" id="IPR009003">
    <property type="entry name" value="Peptidase_S1_PA"/>
</dbReference>
<name>A0AAF3FD34_9BILA</name>
<keyword evidence="2" id="KW-1185">Reference proteome</keyword>
<dbReference type="Proteomes" id="UP000887575">
    <property type="component" value="Unassembled WGS sequence"/>
</dbReference>
<dbReference type="Pfam" id="PF13365">
    <property type="entry name" value="Trypsin_2"/>
    <property type="match status" value="1"/>
</dbReference>
<dbReference type="WBParaSite" id="MBELARI_LOCUS4873">
    <property type="protein sequence ID" value="MBELARI_LOCUS4873"/>
    <property type="gene ID" value="MBELARI_LOCUS4873"/>
</dbReference>
<dbReference type="SUPFAM" id="SSF50494">
    <property type="entry name" value="Trypsin-like serine proteases"/>
    <property type="match status" value="1"/>
</dbReference>
<dbReference type="Gene3D" id="2.40.10.10">
    <property type="entry name" value="Trypsin-like serine proteases"/>
    <property type="match status" value="2"/>
</dbReference>